<accession>A0A1B0AXV8</accession>
<keyword evidence="1" id="KW-1133">Transmembrane helix</keyword>
<evidence type="ECO:0000256" key="1">
    <source>
        <dbReference type="SAM" id="Phobius"/>
    </source>
</evidence>
<dbReference type="EnsemblMetazoa" id="GPPI012368-RA">
    <property type="protein sequence ID" value="GPPI012368-PA"/>
    <property type="gene ID" value="GPPI012368"/>
</dbReference>
<dbReference type="AlphaFoldDB" id="A0A1B0AXV8"/>
<keyword evidence="1" id="KW-0472">Membrane</keyword>
<name>A0A1B0AXV8_9MUSC</name>
<protein>
    <submittedName>
        <fullName evidence="2">Uncharacterized protein</fullName>
    </submittedName>
</protein>
<reference evidence="2" key="2">
    <citation type="submission" date="2020-05" db="UniProtKB">
        <authorList>
            <consortium name="EnsemblMetazoa"/>
        </authorList>
    </citation>
    <scope>IDENTIFICATION</scope>
    <source>
        <strain evidence="2">IAEA</strain>
    </source>
</reference>
<dbReference type="EMBL" id="JXJN01005437">
    <property type="status" value="NOT_ANNOTATED_CDS"/>
    <property type="molecule type" value="Genomic_DNA"/>
</dbReference>
<reference evidence="3" key="1">
    <citation type="submission" date="2015-01" db="EMBL/GenBank/DDBJ databases">
        <authorList>
            <person name="Aksoy S."/>
            <person name="Warren W."/>
            <person name="Wilson R.K."/>
        </authorList>
    </citation>
    <scope>NUCLEOTIDE SEQUENCE [LARGE SCALE GENOMIC DNA]</scope>
    <source>
        <strain evidence="3">IAEA</strain>
    </source>
</reference>
<keyword evidence="3" id="KW-1185">Reference proteome</keyword>
<organism evidence="2 3">
    <name type="scientific">Glossina palpalis gambiensis</name>
    <dbReference type="NCBI Taxonomy" id="67801"/>
    <lineage>
        <taxon>Eukaryota</taxon>
        <taxon>Metazoa</taxon>
        <taxon>Ecdysozoa</taxon>
        <taxon>Arthropoda</taxon>
        <taxon>Hexapoda</taxon>
        <taxon>Insecta</taxon>
        <taxon>Pterygota</taxon>
        <taxon>Neoptera</taxon>
        <taxon>Endopterygota</taxon>
        <taxon>Diptera</taxon>
        <taxon>Brachycera</taxon>
        <taxon>Muscomorpha</taxon>
        <taxon>Hippoboscoidea</taxon>
        <taxon>Glossinidae</taxon>
        <taxon>Glossina</taxon>
    </lineage>
</organism>
<feature type="transmembrane region" description="Helical" evidence="1">
    <location>
        <begin position="27"/>
        <end position="53"/>
    </location>
</feature>
<proteinExistence type="predicted"/>
<evidence type="ECO:0000313" key="2">
    <source>
        <dbReference type="EnsemblMetazoa" id="GPPI012368-PA"/>
    </source>
</evidence>
<keyword evidence="1" id="KW-0812">Transmembrane</keyword>
<dbReference type="Proteomes" id="UP000092460">
    <property type="component" value="Unassembled WGS sequence"/>
</dbReference>
<dbReference type="VEuPathDB" id="VectorBase:GPPI012368"/>
<evidence type="ECO:0000313" key="3">
    <source>
        <dbReference type="Proteomes" id="UP000092460"/>
    </source>
</evidence>
<sequence length="144" mass="16886">MTNTKFFKHIANGSYSRSASSMNDVNLVYSVLCTITSFNAMNNNITGVFLLVIHIERRRKHKKKNWFTILSNILSAVENSFQHHFAIDNFYESNFALSRRQLLRESEPFSLGKIPPSFSFNLNHLVRMRSEKCGRRRHYPIIWS</sequence>